<dbReference type="NCBIfam" id="TIGR02274">
    <property type="entry name" value="dCTP_deam"/>
    <property type="match status" value="2"/>
</dbReference>
<dbReference type="PANTHER" id="PTHR42680:SF3">
    <property type="entry name" value="DCTP DEAMINASE"/>
    <property type="match status" value="1"/>
</dbReference>
<keyword evidence="1 7" id="KW-0378">Hydrolase</keyword>
<dbReference type="PRINTS" id="PR00379">
    <property type="entry name" value="INTEIN"/>
</dbReference>
<dbReference type="HOGENOM" id="CLU_423691_0_0_2"/>
<evidence type="ECO:0000256" key="1">
    <source>
        <dbReference type="ARBA" id="ARBA00022801"/>
    </source>
</evidence>
<dbReference type="EMBL" id="CP008874">
    <property type="protein sequence ID" value="AKH97073.1"/>
    <property type="molecule type" value="Genomic_DNA"/>
</dbReference>
<dbReference type="InterPro" id="IPR036157">
    <property type="entry name" value="dUTPase-like_sf"/>
</dbReference>
<dbReference type="Proteomes" id="UP000069906">
    <property type="component" value="Chromosome"/>
</dbReference>
<dbReference type="Gene3D" id="1.10.260.40">
    <property type="entry name" value="lambda repressor-like DNA-binding domains"/>
    <property type="match status" value="1"/>
</dbReference>
<dbReference type="Pfam" id="PF22769">
    <property type="entry name" value="DCD"/>
    <property type="match status" value="2"/>
</dbReference>
<keyword evidence="4" id="KW-0546">Nucleotide metabolism</keyword>
<dbReference type="EC" id="3.5.4.13" evidence="7"/>
<dbReference type="NCBIfam" id="TIGR01445">
    <property type="entry name" value="intein_Nterm"/>
    <property type="match status" value="1"/>
</dbReference>
<dbReference type="SUPFAM" id="SSF47413">
    <property type="entry name" value="lambda repressor-like DNA-binding domains"/>
    <property type="match status" value="1"/>
</dbReference>
<dbReference type="InterPro" id="IPR010982">
    <property type="entry name" value="Lambda_DNA-bd_dom_sf"/>
</dbReference>
<dbReference type="GO" id="GO:0016539">
    <property type="term" value="P:intein-mediated protein splicing"/>
    <property type="evidence" value="ECO:0007669"/>
    <property type="project" value="InterPro"/>
</dbReference>
<evidence type="ECO:0000259" key="6">
    <source>
        <dbReference type="PROSITE" id="PS50819"/>
    </source>
</evidence>
<accession>A0A0F7PCI4</accession>
<dbReference type="SUPFAM" id="SSF51283">
    <property type="entry name" value="dUTPase-like"/>
    <property type="match status" value="2"/>
</dbReference>
<feature type="domain" description="DOD-type homing endonuclease" evidence="6">
    <location>
        <begin position="323"/>
        <end position="450"/>
    </location>
</feature>
<dbReference type="PATRIC" id="fig|1604004.4.peg.605"/>
<dbReference type="SUPFAM" id="SSF55608">
    <property type="entry name" value="Homing endonucleases"/>
    <property type="match status" value="1"/>
</dbReference>
<dbReference type="InterPro" id="IPR004042">
    <property type="entry name" value="Intein_endonuc_central"/>
</dbReference>
<dbReference type="Gene3D" id="3.10.28.10">
    <property type="entry name" value="Homing endonucleases"/>
    <property type="match status" value="1"/>
</dbReference>
<proteinExistence type="predicted"/>
<dbReference type="CDD" id="cd00093">
    <property type="entry name" value="HTH_XRE"/>
    <property type="match status" value="1"/>
</dbReference>
<dbReference type="SMART" id="SM00306">
    <property type="entry name" value="HintN"/>
    <property type="match status" value="1"/>
</dbReference>
<dbReference type="PROSITE" id="PS50819">
    <property type="entry name" value="INTEIN_ENDONUCLEASE"/>
    <property type="match status" value="1"/>
</dbReference>
<dbReference type="SUPFAM" id="SSF51294">
    <property type="entry name" value="Hedgehog/intein (Hint) domain"/>
    <property type="match status" value="1"/>
</dbReference>
<dbReference type="Gene3D" id="2.170.16.10">
    <property type="entry name" value="Hedgehog/Intein (Hint) domain"/>
    <property type="match status" value="1"/>
</dbReference>
<name>A0A0F7PCI4_9EURY</name>
<protein>
    <submittedName>
        <fullName evidence="7">Deoxycytidine triphosphate deaminase</fullName>
        <ecNumber evidence="7">3.5.4.13</ecNumber>
    </submittedName>
</protein>
<dbReference type="GO" id="GO:0003677">
    <property type="term" value="F:DNA binding"/>
    <property type="evidence" value="ECO:0007669"/>
    <property type="project" value="InterPro"/>
</dbReference>
<dbReference type="InterPro" id="IPR011962">
    <property type="entry name" value="dCTP_deaminase"/>
</dbReference>
<dbReference type="PANTHER" id="PTHR42680">
    <property type="entry name" value="DCTP DEAMINASE"/>
    <property type="match status" value="1"/>
</dbReference>
<dbReference type="Gene3D" id="2.70.40.10">
    <property type="match status" value="2"/>
</dbReference>
<organism evidence="7 8">
    <name type="scientific">Halanaeroarchaeum sulfurireducens</name>
    <dbReference type="NCBI Taxonomy" id="1604004"/>
    <lineage>
        <taxon>Archaea</taxon>
        <taxon>Methanobacteriati</taxon>
        <taxon>Methanobacteriota</taxon>
        <taxon>Stenosarchaea group</taxon>
        <taxon>Halobacteria</taxon>
        <taxon>Halobacteriales</taxon>
        <taxon>Halobacteriaceae</taxon>
        <taxon>Halanaeroarchaeum</taxon>
    </lineage>
</organism>
<dbReference type="GO" id="GO:0006229">
    <property type="term" value="P:dUTP biosynthetic process"/>
    <property type="evidence" value="ECO:0007669"/>
    <property type="project" value="InterPro"/>
</dbReference>
<dbReference type="GO" id="GO:0015949">
    <property type="term" value="P:nucleobase-containing small molecule interconversion"/>
    <property type="evidence" value="ECO:0007669"/>
    <property type="project" value="TreeGrafter"/>
</dbReference>
<dbReference type="InterPro" id="IPR006141">
    <property type="entry name" value="Intein_N"/>
</dbReference>
<dbReference type="InterPro" id="IPR036844">
    <property type="entry name" value="Hint_dom_sf"/>
</dbReference>
<feature type="region of interest" description="Disordered" evidence="5">
    <location>
        <begin position="646"/>
        <end position="680"/>
    </location>
</feature>
<dbReference type="InterPro" id="IPR003587">
    <property type="entry name" value="Hint_dom_N"/>
</dbReference>
<dbReference type="InterPro" id="IPR001387">
    <property type="entry name" value="Cro/C1-type_HTH"/>
</dbReference>
<dbReference type="InterPro" id="IPR033704">
    <property type="entry name" value="dUTPase_trimeric"/>
</dbReference>
<dbReference type="PROSITE" id="PS50817">
    <property type="entry name" value="INTEIN_N_TER"/>
    <property type="match status" value="1"/>
</dbReference>
<dbReference type="KEGG" id="hsu:HLASF_0576"/>
<sequence length="680" mass="76193">MTRAPRSLCMILSDGDILDRLEAGDLVIEPIEDIDLQVQPASVDVRLGREFLEFQRANIPSIHPTSENETEDYTREAIIDDGREYILHPGDFVLATTKERVEIPPDLVAQVEGRSSLGRLAVITHASLPVDEEIFIWTPESGFGFHEIGDVVEDEPEARAVSFDPETLSVSTHEITDYITNPVQRIYEVTLKSGRQVRVTADHNLFTLDEWGEVTRVPSEEAVDEHVLVPGTVPAPRGEERQIDLVTVLDGDEDIVIYASDGVGSVDWSGTHRTLQRHYEDQDAAPLTRVRTATIPGDAHVGFKQGSDRLPRHLPVTPEFGWMLGFYVAEGYARRKQVVFTNNDDERLERVASYFEQFDTCLSWQRDPDGASRLTVCSALWSAVIRAIAGAGGEKVIPDRAWNWDDAVLEAVYDGLLEGDGHRRSGRDTLYTANEELADRAMYLGERLDRMTSAYHRLRDVDDGADRDEWSVDFYRDAHKRGQYVPNPSALLRQLRAEAGLTTQEAATAIGRSSGTSISNVENREYETVTRETLRDLRSAYREHGAETGRLDAILDDDVRFERVESVERTDREEVTYDLEVRPNGRPIENFLGGRGGIFLSNTAGFVDPGFRGRITLELSNLGTAPVALSPGMRIAQLVFTELKTPARKPYGSERNSKYQDQTGPEASRIQGDEEFTQDQ</sequence>
<dbReference type="Pfam" id="PF14890">
    <property type="entry name" value="Intein_splicing"/>
    <property type="match status" value="1"/>
</dbReference>
<gene>
    <name evidence="7" type="primary">dcd</name>
    <name evidence="7" type="ORF">HLASF_0576</name>
</gene>
<dbReference type="CDD" id="cd07557">
    <property type="entry name" value="trimeric_dUTPase"/>
    <property type="match status" value="2"/>
</dbReference>
<dbReference type="InterPro" id="IPR027434">
    <property type="entry name" value="Homing_endonucl"/>
</dbReference>
<dbReference type="InterPro" id="IPR006142">
    <property type="entry name" value="INTEIN"/>
</dbReference>
<keyword evidence="3" id="KW-0651">Protein splicing</keyword>
<evidence type="ECO:0000256" key="5">
    <source>
        <dbReference type="SAM" id="MobiDB-lite"/>
    </source>
</evidence>
<dbReference type="InterPro" id="IPR003586">
    <property type="entry name" value="Hint_dom_C"/>
</dbReference>
<dbReference type="CDD" id="cd00081">
    <property type="entry name" value="Hint"/>
    <property type="match status" value="1"/>
</dbReference>
<dbReference type="AlphaFoldDB" id="A0A0F7PCI4"/>
<evidence type="ECO:0000313" key="7">
    <source>
        <dbReference type="EMBL" id="AKH97073.1"/>
    </source>
</evidence>
<dbReference type="GO" id="GO:0004519">
    <property type="term" value="F:endonuclease activity"/>
    <property type="evidence" value="ECO:0007669"/>
    <property type="project" value="InterPro"/>
</dbReference>
<dbReference type="SMART" id="SM00305">
    <property type="entry name" value="HintC"/>
    <property type="match status" value="1"/>
</dbReference>
<evidence type="ECO:0000256" key="2">
    <source>
        <dbReference type="ARBA" id="ARBA00022813"/>
    </source>
</evidence>
<evidence type="ECO:0000256" key="3">
    <source>
        <dbReference type="ARBA" id="ARBA00023000"/>
    </source>
</evidence>
<evidence type="ECO:0000313" key="8">
    <source>
        <dbReference type="Proteomes" id="UP000069906"/>
    </source>
</evidence>
<keyword evidence="2" id="KW-0068">Autocatalytic cleavage</keyword>
<reference evidence="7 8" key="1">
    <citation type="journal article" date="2015" name="ISME J.">
        <title>Elemental sulfur and acetate can support life of a novel strictly anaerobic haloarchaeon.</title>
        <authorList>
            <person name="Sorokin D.Y."/>
            <person name="Kublanov I.V."/>
            <person name="Gavrilov S.N."/>
            <person name="Rojo D."/>
            <person name="Roman P."/>
            <person name="Golyshin P.N."/>
            <person name="Slepak V.Z."/>
            <person name="Smedile F."/>
            <person name="Ferrer M."/>
            <person name="Messina E."/>
            <person name="La Cono V."/>
            <person name="Yakimov M.M."/>
        </authorList>
    </citation>
    <scope>NUCLEOTIDE SEQUENCE [LARGE SCALE GENOMIC DNA]</scope>
    <source>
        <strain evidence="7 8">HSR2</strain>
    </source>
</reference>
<evidence type="ECO:0000256" key="4">
    <source>
        <dbReference type="ARBA" id="ARBA00023080"/>
    </source>
</evidence>
<keyword evidence="8" id="KW-1185">Reference proteome</keyword>
<dbReference type="GO" id="GO:0008829">
    <property type="term" value="F:dCTP deaminase activity"/>
    <property type="evidence" value="ECO:0007669"/>
    <property type="project" value="UniProtKB-EC"/>
</dbReference>